<dbReference type="AlphaFoldDB" id="A0AB39BUI7"/>
<protein>
    <submittedName>
        <fullName evidence="1">Uncharacterized protein</fullName>
    </submittedName>
</protein>
<dbReference type="RefSeq" id="WP_368504943.1">
    <property type="nucleotide sequence ID" value="NZ_CP162551.1"/>
</dbReference>
<proteinExistence type="predicted"/>
<dbReference type="EMBL" id="CP162551">
    <property type="protein sequence ID" value="XDI37612.1"/>
    <property type="molecule type" value="Genomic_DNA"/>
</dbReference>
<accession>A0AB39BUI7</accession>
<name>A0AB39BUI7_9BACI</name>
<organism evidence="1">
    <name type="scientific">Alkalihalophilus sp. As8PL</name>
    <dbReference type="NCBI Taxonomy" id="3237103"/>
    <lineage>
        <taxon>Bacteria</taxon>
        <taxon>Bacillati</taxon>
        <taxon>Bacillota</taxon>
        <taxon>Bacilli</taxon>
        <taxon>Bacillales</taxon>
        <taxon>Bacillaceae</taxon>
        <taxon>Alkalihalophilus</taxon>
    </lineage>
</organism>
<sequence>MVEIVMGEEEISMEKMNWSSGELLTMIDLCGYSTTAEGMGESIYPNRTKFFWEDFFEKGVESLVAKEYLSKEKYAEGHNPLAPKLQQFIEEYMQAKRVIRAAKRCTDETFIIRELGDGTWMRESIISREALHRFDFSDHLDLEHELKEFYQYASPSQVYASSFQITDAQFDMLNQKRNGRSVRNEASFSTEERASFDRFIKDLNKKNGVLNSISLLRFEPEYNELHLEKVIFHLPSDKGIWVIHYQNAETVHVSLQLSNEWLHMIDFT</sequence>
<evidence type="ECO:0000313" key="1">
    <source>
        <dbReference type="EMBL" id="XDI37612.1"/>
    </source>
</evidence>
<gene>
    <name evidence="1" type="ORF">AB3N04_04655</name>
</gene>
<reference evidence="1" key="1">
    <citation type="submission" date="2024-07" db="EMBL/GenBank/DDBJ databases">
        <title>Identification and characteristics of an arsenic-resistant bacterial isolate, which belongs to a novel species.</title>
        <authorList>
            <person name="Juszczyk A."/>
            <person name="Kowalczyk A."/>
            <person name="Was K."/>
            <person name="Kosowicz W."/>
            <person name="Budzyn A."/>
            <person name="Latowski D."/>
        </authorList>
    </citation>
    <scope>NUCLEOTIDE SEQUENCE</scope>
    <source>
        <strain evidence="1">As8PL</strain>
    </source>
</reference>